<reference evidence="12 13" key="1">
    <citation type="submission" date="2015-06" db="EMBL/GenBank/DDBJ databases">
        <title>Genome sequence of the organohalide-respiring Dehalogenimonas alkenigignens type strain (IP3-3T).</title>
        <authorList>
            <person name="Key T.A."/>
            <person name="Richmond D.P."/>
            <person name="Bowman K.S."/>
            <person name="Cho Y.-J."/>
            <person name="Chun J."/>
            <person name="da Costa M.S."/>
            <person name="Rainey F.A."/>
            <person name="Moe W.M."/>
        </authorList>
    </citation>
    <scope>NUCLEOTIDE SEQUENCE [LARGE SCALE GENOMIC DNA]</scope>
    <source>
        <strain evidence="12 13">IP3-3</strain>
    </source>
</reference>
<comment type="caution">
    <text evidence="12">The sequence shown here is derived from an EMBL/GenBank/DDBJ whole genome shotgun (WGS) entry which is preliminary data.</text>
</comment>
<dbReference type="EMBL" id="LFDV01000002">
    <property type="protein sequence ID" value="KTB48523.1"/>
    <property type="molecule type" value="Genomic_DNA"/>
</dbReference>
<dbReference type="Gene3D" id="3.20.20.80">
    <property type="entry name" value="Glycosidases"/>
    <property type="match status" value="1"/>
</dbReference>
<evidence type="ECO:0000256" key="9">
    <source>
        <dbReference type="ARBA" id="ARBA00031501"/>
    </source>
</evidence>
<evidence type="ECO:0000259" key="11">
    <source>
        <dbReference type="Pfam" id="PF21226"/>
    </source>
</evidence>
<evidence type="ECO:0000256" key="4">
    <source>
        <dbReference type="ARBA" id="ARBA00020295"/>
    </source>
</evidence>
<dbReference type="RefSeq" id="WP_058439494.1">
    <property type="nucleotide sequence ID" value="NZ_KQ758903.1"/>
</dbReference>
<keyword evidence="6 10" id="KW-0808">Transferase</keyword>
<organism evidence="12 13">
    <name type="scientific">Dehalogenimonas alkenigignens</name>
    <dbReference type="NCBI Taxonomy" id="1217799"/>
    <lineage>
        <taxon>Bacteria</taxon>
        <taxon>Bacillati</taxon>
        <taxon>Chloroflexota</taxon>
        <taxon>Dehalococcoidia</taxon>
        <taxon>Dehalococcoidales</taxon>
        <taxon>Dehalococcoidaceae</taxon>
        <taxon>Dehalogenimonas</taxon>
    </lineage>
</organism>
<dbReference type="InterPro" id="IPR003385">
    <property type="entry name" value="Glyco_hydro_77"/>
</dbReference>
<dbReference type="Proteomes" id="UP000053947">
    <property type="component" value="Unassembled WGS sequence"/>
</dbReference>
<evidence type="ECO:0000256" key="7">
    <source>
        <dbReference type="ARBA" id="ARBA00023277"/>
    </source>
</evidence>
<dbReference type="STRING" id="1217799.DEALK_13690"/>
<gene>
    <name evidence="12" type="ORF">DEALK_13690</name>
</gene>
<accession>A0A0W0GIY3</accession>
<comment type="similarity">
    <text evidence="2 10">Belongs to the disproportionating enzyme family.</text>
</comment>
<protein>
    <recommendedName>
        <fullName evidence="4 10">4-alpha-glucanotransferase</fullName>
        <ecNumber evidence="3 10">2.4.1.25</ecNumber>
    </recommendedName>
    <alternativeName>
        <fullName evidence="8 10">Amylomaltase</fullName>
    </alternativeName>
    <alternativeName>
        <fullName evidence="9 10">Disproportionating enzyme</fullName>
    </alternativeName>
</protein>
<evidence type="ECO:0000313" key="13">
    <source>
        <dbReference type="Proteomes" id="UP000053947"/>
    </source>
</evidence>
<keyword evidence="7 10" id="KW-0119">Carbohydrate metabolism</keyword>
<dbReference type="Pfam" id="PF02446">
    <property type="entry name" value="Glyco_hydro_77"/>
    <property type="match status" value="1"/>
</dbReference>
<name>A0A0W0GIY3_9CHLR</name>
<evidence type="ECO:0000256" key="1">
    <source>
        <dbReference type="ARBA" id="ARBA00000439"/>
    </source>
</evidence>
<dbReference type="InterPro" id="IPR048458">
    <property type="entry name" value="MalQ_N"/>
</dbReference>
<dbReference type="NCBIfam" id="TIGR00217">
    <property type="entry name" value="malQ"/>
    <property type="match status" value="1"/>
</dbReference>
<dbReference type="InterPro" id="IPR017853">
    <property type="entry name" value="GH"/>
</dbReference>
<dbReference type="PANTHER" id="PTHR32438">
    <property type="entry name" value="4-ALPHA-GLUCANOTRANSFERASE DPE1, CHLOROPLASTIC/AMYLOPLASTIC"/>
    <property type="match status" value="1"/>
</dbReference>
<evidence type="ECO:0000256" key="10">
    <source>
        <dbReference type="RuleBase" id="RU361207"/>
    </source>
</evidence>
<evidence type="ECO:0000256" key="2">
    <source>
        <dbReference type="ARBA" id="ARBA00005684"/>
    </source>
</evidence>
<proteinExistence type="inferred from homology"/>
<feature type="domain" description="MalQ N-terminal beta-sandwich" evidence="11">
    <location>
        <begin position="70"/>
        <end position="167"/>
    </location>
</feature>
<dbReference type="PANTHER" id="PTHR32438:SF5">
    <property type="entry name" value="4-ALPHA-GLUCANOTRANSFERASE DPE1, CHLOROPLASTIC_AMYLOPLASTIC"/>
    <property type="match status" value="1"/>
</dbReference>
<dbReference type="EC" id="2.4.1.25" evidence="3 10"/>
<sequence length="714" mass="80555">MAKVNPELNNLATACGIQTAYRDMHGRLKRASAQAIIGALRGLGIRIEDETDAPQAFRRLTAIKRRQAVQPVLVAWSGRLRSIPMTLPRKFNGIVSATITLEEGRVLNYCWKSSDCTVTQIDHKQTKAYQRTPTHKLQVKGILPQGYHELKIHIGTRMYRSLIISAPQQAYSDKCDSARWGLFSPVYSLRSETSLGAGDLSDFRRLAGWSETQGASVIATLPLLPIILEDSSNPSPYSPVSRLFWNEFYIDLESLPELAACGEARELLHSQKFAAEAENLRESALVNYGQQGTLKRQVLELLSRYFFSNTETPRYQEFSAFMVAHPEALEYARFRASKETGQTSSQISPGDDDTQFSSLANTPVGYYLFTQFSIQKQLERLYSELSVKGIKLFLDLPLGTHPEGWDARRFQDDFTDHVSVGAPPDPVFPSGQNWGFRPPHPERMRLNGYNYFIQVLRHHFQFGKILRLDHIMWFHRLFWIPLGLNPSEGLYIHYRAEELYAVVCLESFRNKAVVVGEDLGLVPAEVRRYMRRRGILRSFVAQYEMLSGNGNCFAPVPNNAAASMNTHDMHPFTAFFNATDIAERTAAGVLGPAAAKDESTQRKNGITSMLECLRGRGLIYETHPSADAVYRVFMRLLASGSEPILLLNIADLLGDYRAQNIPGTVNEYPNWRILNLRSIEEIQTDPRIIELIRDVAVIRARRTKAVLPAGSLHD</sequence>
<evidence type="ECO:0000313" key="12">
    <source>
        <dbReference type="EMBL" id="KTB48523.1"/>
    </source>
</evidence>
<dbReference type="GO" id="GO:0004134">
    <property type="term" value="F:4-alpha-glucanotransferase activity"/>
    <property type="evidence" value="ECO:0007669"/>
    <property type="project" value="UniProtKB-EC"/>
</dbReference>
<keyword evidence="5 10" id="KW-0328">Glycosyltransferase</keyword>
<comment type="catalytic activity">
    <reaction evidence="1 10">
        <text>Transfers a segment of a (1-&gt;4)-alpha-D-glucan to a new position in an acceptor, which may be glucose or a (1-&gt;4)-alpha-D-glucan.</text>
        <dbReference type="EC" id="2.4.1.25"/>
    </reaction>
</comment>
<dbReference type="AlphaFoldDB" id="A0A0W0GIY3"/>
<dbReference type="SUPFAM" id="SSF51445">
    <property type="entry name" value="(Trans)glycosidases"/>
    <property type="match status" value="1"/>
</dbReference>
<dbReference type="GO" id="GO:0005975">
    <property type="term" value="P:carbohydrate metabolic process"/>
    <property type="evidence" value="ECO:0007669"/>
    <property type="project" value="InterPro"/>
</dbReference>
<evidence type="ECO:0000256" key="6">
    <source>
        <dbReference type="ARBA" id="ARBA00022679"/>
    </source>
</evidence>
<evidence type="ECO:0000256" key="5">
    <source>
        <dbReference type="ARBA" id="ARBA00022676"/>
    </source>
</evidence>
<evidence type="ECO:0000256" key="3">
    <source>
        <dbReference type="ARBA" id="ARBA00012560"/>
    </source>
</evidence>
<dbReference type="PATRIC" id="fig|1217799.6.peg.1415"/>
<dbReference type="Pfam" id="PF21226">
    <property type="entry name" value="MalQ_N"/>
    <property type="match status" value="1"/>
</dbReference>
<dbReference type="OrthoDB" id="9811841at2"/>
<evidence type="ECO:0000256" key="8">
    <source>
        <dbReference type="ARBA" id="ARBA00031423"/>
    </source>
</evidence>
<keyword evidence="13" id="KW-1185">Reference proteome</keyword>